<proteinExistence type="predicted"/>
<gene>
    <name evidence="1" type="ORF">F7725_013297</name>
</gene>
<sequence length="167" mass="18342">MGAAILSFLGRPFFLFSTTSPTSISSSGFLLPNIRFLLIEAILSSLSLLVSSLFFKSFRAERPSLGLLVDDKNKGMSPEMEEMTAVTPVVAFDLSVNLEPFVALLGGGEVSMGSWMGRSPREEACPGLESELSWEVSWLDMEEPDGRMGALLNRAERNPCTERETVW</sequence>
<dbReference type="AlphaFoldDB" id="A0A7J5YQ16"/>
<evidence type="ECO:0000313" key="2">
    <source>
        <dbReference type="Proteomes" id="UP000518266"/>
    </source>
</evidence>
<accession>A0A7J5YQ16</accession>
<organism evidence="1 2">
    <name type="scientific">Dissostichus mawsoni</name>
    <name type="common">Antarctic cod</name>
    <dbReference type="NCBI Taxonomy" id="36200"/>
    <lineage>
        <taxon>Eukaryota</taxon>
        <taxon>Metazoa</taxon>
        <taxon>Chordata</taxon>
        <taxon>Craniata</taxon>
        <taxon>Vertebrata</taxon>
        <taxon>Euteleostomi</taxon>
        <taxon>Actinopterygii</taxon>
        <taxon>Neopterygii</taxon>
        <taxon>Teleostei</taxon>
        <taxon>Neoteleostei</taxon>
        <taxon>Acanthomorphata</taxon>
        <taxon>Eupercaria</taxon>
        <taxon>Perciformes</taxon>
        <taxon>Notothenioidei</taxon>
        <taxon>Nototheniidae</taxon>
        <taxon>Dissostichus</taxon>
    </lineage>
</organism>
<name>A0A7J5YQ16_DISMA</name>
<protein>
    <submittedName>
        <fullName evidence="1">Uncharacterized protein</fullName>
    </submittedName>
</protein>
<dbReference type="Proteomes" id="UP000518266">
    <property type="component" value="Unassembled WGS sequence"/>
</dbReference>
<comment type="caution">
    <text evidence="1">The sequence shown here is derived from an EMBL/GenBank/DDBJ whole genome shotgun (WGS) entry which is preliminary data.</text>
</comment>
<evidence type="ECO:0000313" key="1">
    <source>
        <dbReference type="EMBL" id="KAF3851525.1"/>
    </source>
</evidence>
<reference evidence="1 2" key="1">
    <citation type="submission" date="2020-03" db="EMBL/GenBank/DDBJ databases">
        <title>Dissostichus mawsoni Genome sequencing and assembly.</title>
        <authorList>
            <person name="Park H."/>
        </authorList>
    </citation>
    <scope>NUCLEOTIDE SEQUENCE [LARGE SCALE GENOMIC DNA]</scope>
    <source>
        <strain evidence="1">DM0001</strain>
        <tissue evidence="1">Muscle</tissue>
    </source>
</reference>
<dbReference type="EMBL" id="JAAKFY010000010">
    <property type="protein sequence ID" value="KAF3851525.1"/>
    <property type="molecule type" value="Genomic_DNA"/>
</dbReference>
<keyword evidence="2" id="KW-1185">Reference proteome</keyword>